<organism evidence="2 3">
    <name type="scientific">Funneliformis geosporum</name>
    <dbReference type="NCBI Taxonomy" id="1117311"/>
    <lineage>
        <taxon>Eukaryota</taxon>
        <taxon>Fungi</taxon>
        <taxon>Fungi incertae sedis</taxon>
        <taxon>Mucoromycota</taxon>
        <taxon>Glomeromycotina</taxon>
        <taxon>Glomeromycetes</taxon>
        <taxon>Glomerales</taxon>
        <taxon>Glomeraceae</taxon>
        <taxon>Funneliformis</taxon>
    </lineage>
</organism>
<evidence type="ECO:0000256" key="1">
    <source>
        <dbReference type="SAM" id="MobiDB-lite"/>
    </source>
</evidence>
<feature type="region of interest" description="Disordered" evidence="1">
    <location>
        <begin position="18"/>
        <end position="41"/>
    </location>
</feature>
<dbReference type="Proteomes" id="UP001153678">
    <property type="component" value="Unassembled WGS sequence"/>
</dbReference>
<comment type="caution">
    <text evidence="2">The sequence shown here is derived from an EMBL/GenBank/DDBJ whole genome shotgun (WGS) entry which is preliminary data.</text>
</comment>
<gene>
    <name evidence="2" type="ORF">FWILDA_LOCUS4232</name>
</gene>
<dbReference type="EMBL" id="CAMKVN010000617">
    <property type="protein sequence ID" value="CAI2169740.1"/>
    <property type="molecule type" value="Genomic_DNA"/>
</dbReference>
<name>A0A9W4SIN1_9GLOM</name>
<keyword evidence="3" id="KW-1185">Reference proteome</keyword>
<evidence type="ECO:0000313" key="3">
    <source>
        <dbReference type="Proteomes" id="UP001153678"/>
    </source>
</evidence>
<sequence>MSHELEYEEASAIMHLHTPYNRELQQNDENEVRDDQHEEKDYKVTLEDGEDSEKIWSEDDIHKNETWLNVAENYDGDSTKHRNDRLNKEERPNFKSINNEDETCLKGTSFHPTSPPRYLSPSESYSTKEQTIPISFSNTFSQATIPLAIPNISFGSSSCQHDIDIARIVNPIVKCISDMKSEFQTQFFKHHYEVDPNPSAHMTNVGEEWQNTEFMDQYAAFTAGRLLDVILTMKLPEEAKKCLVQARHIIWEKVLHHHNTVHIYFENVSMISGDNVISRENGSVVKEKNKNQPITVISTNVEEQASTTVTTNDESSNDQEDYILSTNNKCRKDLFD</sequence>
<reference evidence="2" key="1">
    <citation type="submission" date="2022-08" db="EMBL/GenBank/DDBJ databases">
        <authorList>
            <person name="Kallberg Y."/>
            <person name="Tangrot J."/>
            <person name="Rosling A."/>
        </authorList>
    </citation>
    <scope>NUCLEOTIDE SEQUENCE</scope>
    <source>
        <strain evidence="2">Wild A</strain>
    </source>
</reference>
<dbReference type="OrthoDB" id="2340788at2759"/>
<accession>A0A9W4SIN1</accession>
<dbReference type="AlphaFoldDB" id="A0A9W4SIN1"/>
<protein>
    <submittedName>
        <fullName evidence="2">19071_t:CDS:1</fullName>
    </submittedName>
</protein>
<evidence type="ECO:0000313" key="2">
    <source>
        <dbReference type="EMBL" id="CAI2169740.1"/>
    </source>
</evidence>
<proteinExistence type="predicted"/>
<feature type="region of interest" description="Disordered" evidence="1">
    <location>
        <begin position="103"/>
        <end position="123"/>
    </location>
</feature>